<reference evidence="2" key="2">
    <citation type="submission" date="2022-10" db="EMBL/GenBank/DDBJ databases">
        <authorList>
            <consortium name="ENA_rothamsted_submissions"/>
            <consortium name="culmorum"/>
            <person name="King R."/>
        </authorList>
    </citation>
    <scope>NUCLEOTIDE SEQUENCE</scope>
</reference>
<dbReference type="OrthoDB" id="5046242at2759"/>
<dbReference type="InterPro" id="IPR002937">
    <property type="entry name" value="Amino_oxidase"/>
</dbReference>
<dbReference type="SUPFAM" id="SSF51905">
    <property type="entry name" value="FAD/NAD(P)-binding domain"/>
    <property type="match status" value="1"/>
</dbReference>
<dbReference type="PANTHER" id="PTHR10742:SF398">
    <property type="entry name" value="AMINE OXIDASE DOMAIN-CONTAINING PROTEIN-RELATED"/>
    <property type="match status" value="1"/>
</dbReference>
<dbReference type="AlphaFoldDB" id="A0A9N9S515"/>
<keyword evidence="3" id="KW-1185">Reference proteome</keyword>
<feature type="domain" description="Amine oxidase" evidence="1">
    <location>
        <begin position="15"/>
        <end position="465"/>
    </location>
</feature>
<protein>
    <recommendedName>
        <fullName evidence="1">Amine oxidase domain-containing protein</fullName>
    </recommendedName>
</protein>
<evidence type="ECO:0000313" key="3">
    <source>
        <dbReference type="Proteomes" id="UP001153620"/>
    </source>
</evidence>
<dbReference type="EMBL" id="OU895879">
    <property type="protein sequence ID" value="CAG9808340.1"/>
    <property type="molecule type" value="Genomic_DNA"/>
</dbReference>
<dbReference type="InterPro" id="IPR036188">
    <property type="entry name" value="FAD/NAD-bd_sf"/>
</dbReference>
<dbReference type="PANTHER" id="PTHR10742">
    <property type="entry name" value="FLAVIN MONOAMINE OXIDASE"/>
    <property type="match status" value="1"/>
</dbReference>
<evidence type="ECO:0000259" key="1">
    <source>
        <dbReference type="Pfam" id="PF01593"/>
    </source>
</evidence>
<organism evidence="2 3">
    <name type="scientific">Chironomus riparius</name>
    <dbReference type="NCBI Taxonomy" id="315576"/>
    <lineage>
        <taxon>Eukaryota</taxon>
        <taxon>Metazoa</taxon>
        <taxon>Ecdysozoa</taxon>
        <taxon>Arthropoda</taxon>
        <taxon>Hexapoda</taxon>
        <taxon>Insecta</taxon>
        <taxon>Pterygota</taxon>
        <taxon>Neoptera</taxon>
        <taxon>Endopterygota</taxon>
        <taxon>Diptera</taxon>
        <taxon>Nematocera</taxon>
        <taxon>Chironomoidea</taxon>
        <taxon>Chironomidae</taxon>
        <taxon>Chironominae</taxon>
        <taxon>Chironomus</taxon>
    </lineage>
</organism>
<name>A0A9N9S515_9DIPT</name>
<dbReference type="InterPro" id="IPR050281">
    <property type="entry name" value="Flavin_monoamine_oxidase"/>
</dbReference>
<dbReference type="GO" id="GO:0046592">
    <property type="term" value="F:polyamine oxidase activity"/>
    <property type="evidence" value="ECO:0007669"/>
    <property type="project" value="TreeGrafter"/>
</dbReference>
<dbReference type="Gene3D" id="3.90.660.10">
    <property type="match status" value="1"/>
</dbReference>
<dbReference type="Proteomes" id="UP001153620">
    <property type="component" value="Chromosome 3"/>
</dbReference>
<dbReference type="SUPFAM" id="SSF54373">
    <property type="entry name" value="FAD-linked reductases, C-terminal domain"/>
    <property type="match status" value="1"/>
</dbReference>
<evidence type="ECO:0000313" key="2">
    <source>
        <dbReference type="EMBL" id="CAG9808340.1"/>
    </source>
</evidence>
<reference evidence="2" key="1">
    <citation type="submission" date="2022-01" db="EMBL/GenBank/DDBJ databases">
        <authorList>
            <person name="King R."/>
        </authorList>
    </citation>
    <scope>NUCLEOTIDE SEQUENCE</scope>
</reference>
<dbReference type="Pfam" id="PF01593">
    <property type="entry name" value="Amino_oxidase"/>
    <property type="match status" value="1"/>
</dbReference>
<accession>A0A9N9S515</accession>
<proteinExistence type="predicted"/>
<gene>
    <name evidence="2" type="ORF">CHIRRI_LOCUS11182</name>
</gene>
<dbReference type="Gene3D" id="3.50.50.60">
    <property type="entry name" value="FAD/NAD(P)-binding domain"/>
    <property type="match status" value="1"/>
</dbReference>
<sequence length="474" mass="54558">MSNSPHIIIIGAGASGIIAACNLISKGFTNVTILEAEDRIGGRIDSRRFNDGFIDFGAQWCSGQEGNSVYELCHNDFEFGCTGFYDTNGFVGLISNGSRVDKQIFGKLSAVRSKIEDMIDEMREFKGSIGEFFDQKYNQELESSEYDDADEEMREMVRKLWETEVNANYASTSWYKISANRYSQVVVCEGSQDQTWRTSGYKTLFDIIQKKFKVEEVLKDKIQLNKKVDHINWDTDKIVIRTLDRHVYQADHLIVTIPLGALQAHHKLLFTPMLPEKKIKAIENIQFGTLGKVFLEFEEPFWKKLNNNFKVCAFLWTPEDLDDIRGTDKEWLTNMYGFLHLDGFPYVLETLLGGNKMKEFETYSDEKIENDCIWLLEKFMKVKISRPIAMRRTRWLTRENFLGSYSYCSMNTAEKDVYPEDLKETVFNDNGKPMLLFAGEATSSKFQGYVHGAIDTGREAAEKLIAYFEGLKEQ</sequence>